<proteinExistence type="predicted"/>
<feature type="region of interest" description="Disordered" evidence="1">
    <location>
        <begin position="402"/>
        <end position="424"/>
    </location>
</feature>
<feature type="transmembrane region" description="Helical" evidence="2">
    <location>
        <begin position="147"/>
        <end position="167"/>
    </location>
</feature>
<feature type="transmembrane region" description="Helical" evidence="2">
    <location>
        <begin position="209"/>
        <end position="230"/>
    </location>
</feature>
<feature type="transmembrane region" description="Helical" evidence="2">
    <location>
        <begin position="339"/>
        <end position="360"/>
    </location>
</feature>
<feature type="transmembrane region" description="Helical" evidence="2">
    <location>
        <begin position="79"/>
        <end position="95"/>
    </location>
</feature>
<sequence>MTGLCIVASTMISALKRCAAYLVFLLATTLSGPRSDQLPKLETLIATLGRRMSYLVFLLVVITLLAVAEFDESWIDLKTSFLGLACGLGLCFFHVPNSGIQGGASMFVKVVLCAVVWLVSAYTAAYPWLLWPGIDPSVATGMFDRRWLNLVVMVIFMVLIACCQFKRHPPSALAYDAKWCVFGSWLELLAIILYEVAKANERLAHDSNHLMDFFLCMAYSIESVVLAWTLGAFRCHISSLQLSKNELPCGWIYIMSLALIAQVLVNVIQRYFDTTSFSLLLSILLLAVFLVILATYTAKFCLVLSRGLHVLLVEASRVEGSARRNMIWAAKVLRLELTVVFLFGVTVFVAWSCIFAIRVLKLASEEDYGTLRGRLWNYASLLRRFAWAFSSTCLTGILWQGREPSEDESGTETRRHASSATRLSDDMGEEDREIFKATVEDLAGRGLTLRSLTGFWGDLLDLEIMPHFDPRLSSTNDVVRQAIIPMSRQGSGGKALACLWEDQPLFPTTMVTHNWSNVFGHLVAAVLADALGKDTYAGVAAQLTSKKGLEQLKLHLDAEGKLDSTCWICAFSVNQHASICGGFGPEPDRVREPERWKCWDRTRRDSVTDRAFLVCSCQVPKAFDQSDASCEINKFDDMMHFLQQQDIGFGQLVVVDEHFGVLHRAWCIAEIVEGNTIAGEDGNFRMRATVYSQNSVFLNYDSLAVLDVRECCATLEKDREFILSKIEGQEAEFNMKLQNFIFGSKGLFRTWVDSRERGRRVAFIWRKAAALASENLHPSCAERVVEFFLFRPPIWCRWDTIEPDLRDGAEMSRV</sequence>
<keyword evidence="2" id="KW-0472">Membrane</keyword>
<evidence type="ECO:0000256" key="2">
    <source>
        <dbReference type="SAM" id="Phobius"/>
    </source>
</evidence>
<reference evidence="3 4" key="1">
    <citation type="submission" date="2024-02" db="EMBL/GenBank/DDBJ databases">
        <authorList>
            <person name="Chen Y."/>
            <person name="Shah S."/>
            <person name="Dougan E. K."/>
            <person name="Thang M."/>
            <person name="Chan C."/>
        </authorList>
    </citation>
    <scope>NUCLEOTIDE SEQUENCE [LARGE SCALE GENOMIC DNA]</scope>
</reference>
<keyword evidence="4" id="KW-1185">Reference proteome</keyword>
<keyword evidence="2" id="KW-0812">Transmembrane</keyword>
<feature type="transmembrane region" description="Helical" evidence="2">
    <location>
        <begin position="250"/>
        <end position="267"/>
    </location>
</feature>
<evidence type="ECO:0000256" key="1">
    <source>
        <dbReference type="SAM" id="MobiDB-lite"/>
    </source>
</evidence>
<feature type="transmembrane region" description="Helical" evidence="2">
    <location>
        <begin position="44"/>
        <end position="67"/>
    </location>
</feature>
<protein>
    <submittedName>
        <fullName evidence="3">Uncharacterized protein</fullName>
    </submittedName>
</protein>
<name>A0ABP0JWZ6_9DINO</name>
<evidence type="ECO:0000313" key="3">
    <source>
        <dbReference type="EMBL" id="CAK9018976.1"/>
    </source>
</evidence>
<dbReference type="EMBL" id="CAXAMN010006747">
    <property type="protein sequence ID" value="CAK9018976.1"/>
    <property type="molecule type" value="Genomic_DNA"/>
</dbReference>
<keyword evidence="2" id="KW-1133">Transmembrane helix</keyword>
<comment type="caution">
    <text evidence="3">The sequence shown here is derived from an EMBL/GenBank/DDBJ whole genome shotgun (WGS) entry which is preliminary data.</text>
</comment>
<organism evidence="3 4">
    <name type="scientific">Durusdinium trenchii</name>
    <dbReference type="NCBI Taxonomy" id="1381693"/>
    <lineage>
        <taxon>Eukaryota</taxon>
        <taxon>Sar</taxon>
        <taxon>Alveolata</taxon>
        <taxon>Dinophyceae</taxon>
        <taxon>Suessiales</taxon>
        <taxon>Symbiodiniaceae</taxon>
        <taxon>Durusdinium</taxon>
    </lineage>
</organism>
<dbReference type="Proteomes" id="UP001642484">
    <property type="component" value="Unassembled WGS sequence"/>
</dbReference>
<feature type="transmembrane region" description="Helical" evidence="2">
    <location>
        <begin position="279"/>
        <end position="298"/>
    </location>
</feature>
<gene>
    <name evidence="3" type="ORF">CCMP2556_LOCUS13491</name>
</gene>
<accession>A0ABP0JWZ6</accession>
<evidence type="ECO:0000313" key="4">
    <source>
        <dbReference type="Proteomes" id="UP001642484"/>
    </source>
</evidence>
<feature type="transmembrane region" description="Helical" evidence="2">
    <location>
        <begin position="179"/>
        <end position="197"/>
    </location>
</feature>
<feature type="transmembrane region" description="Helical" evidence="2">
    <location>
        <begin position="107"/>
        <end position="126"/>
    </location>
</feature>